<dbReference type="RefSeq" id="WP_146682711.1">
    <property type="nucleotide sequence ID" value="NZ_CP019646.1"/>
</dbReference>
<dbReference type="InterPro" id="IPR009078">
    <property type="entry name" value="Ferritin-like_SF"/>
</dbReference>
<dbReference type="KEGG" id="pbas:SMSP2_00799"/>
<dbReference type="STRING" id="1851148.SMSP2_00799"/>
<keyword evidence="2" id="KW-1185">Reference proteome</keyword>
<protein>
    <submittedName>
        <fullName evidence="1">Uncharacterized protein</fullName>
    </submittedName>
</protein>
<dbReference type="Proteomes" id="UP000188181">
    <property type="component" value="Chromosome"/>
</dbReference>
<accession>A0A1Q2MCQ3</accession>
<sequence>MIKKLSFEELFTIARSMEKDGYDFYTQASGKTSDAQLSECFARLANWESRHIDVINAIEADCAAMEQTQVRDPMSEVSAYIHAVVKGSIFDLDKSANEQVEKISTERELFSYACELEKKSILFYTGLRMSLPQKAGDIVEKLIKEETKHLTFLNEKLSKLA</sequence>
<dbReference type="InterPro" id="IPR012347">
    <property type="entry name" value="Ferritin-like"/>
</dbReference>
<organism evidence="1 2">
    <name type="scientific">Limihaloglobus sulfuriphilus</name>
    <dbReference type="NCBI Taxonomy" id="1851148"/>
    <lineage>
        <taxon>Bacteria</taxon>
        <taxon>Pseudomonadati</taxon>
        <taxon>Planctomycetota</taxon>
        <taxon>Phycisphaerae</taxon>
        <taxon>Sedimentisphaerales</taxon>
        <taxon>Sedimentisphaeraceae</taxon>
        <taxon>Limihaloglobus</taxon>
    </lineage>
</organism>
<evidence type="ECO:0000313" key="1">
    <source>
        <dbReference type="EMBL" id="AQQ70450.1"/>
    </source>
</evidence>
<proteinExistence type="predicted"/>
<dbReference type="AlphaFoldDB" id="A0A1Q2MCQ3"/>
<gene>
    <name evidence="1" type="ORF">SMSP2_00799</name>
</gene>
<dbReference type="PANTHER" id="PTHR33531">
    <property type="entry name" value="RUBRERYTHRIN SUBFAMILY"/>
    <property type="match status" value="1"/>
</dbReference>
<evidence type="ECO:0000313" key="2">
    <source>
        <dbReference type="Proteomes" id="UP000188181"/>
    </source>
</evidence>
<dbReference type="PANTHER" id="PTHR33531:SF7">
    <property type="entry name" value="HYPOTHETICAL MEMBRANE PROTEIN, CONSERVED"/>
    <property type="match status" value="1"/>
</dbReference>
<dbReference type="CDD" id="cd01045">
    <property type="entry name" value="Ferritin_like_AB"/>
    <property type="match status" value="1"/>
</dbReference>
<dbReference type="Gene3D" id="1.20.1260.10">
    <property type="match status" value="1"/>
</dbReference>
<reference evidence="2" key="1">
    <citation type="submission" date="2017-02" db="EMBL/GenBank/DDBJ databases">
        <title>Comparative genomics and description of representatives of a novel lineage of planctomycetes thriving in anoxic sediments.</title>
        <authorList>
            <person name="Spring S."/>
            <person name="Bunk B."/>
            <person name="Sproer C."/>
        </authorList>
    </citation>
    <scope>NUCLEOTIDE SEQUENCE [LARGE SCALE GENOMIC DNA]</scope>
    <source>
        <strain evidence="2">SM-Chi-D1</strain>
    </source>
</reference>
<dbReference type="OrthoDB" id="37394at2"/>
<dbReference type="EMBL" id="CP019646">
    <property type="protein sequence ID" value="AQQ70450.1"/>
    <property type="molecule type" value="Genomic_DNA"/>
</dbReference>
<dbReference type="SUPFAM" id="SSF47240">
    <property type="entry name" value="Ferritin-like"/>
    <property type="match status" value="1"/>
</dbReference>
<name>A0A1Q2MCQ3_9BACT</name>